<proteinExistence type="inferred from homology"/>
<evidence type="ECO:0000259" key="16">
    <source>
        <dbReference type="Pfam" id="PF00593"/>
    </source>
</evidence>
<dbReference type="SUPFAM" id="SSF56935">
    <property type="entry name" value="Porins"/>
    <property type="match status" value="1"/>
</dbReference>
<dbReference type="InterPro" id="IPR039426">
    <property type="entry name" value="TonB-dep_rcpt-like"/>
</dbReference>
<reference evidence="19" key="1">
    <citation type="submission" date="2017-02" db="EMBL/GenBank/DDBJ databases">
        <authorList>
            <person name="Varghese N."/>
            <person name="Submissions S."/>
        </authorList>
    </citation>
    <scope>NUCLEOTIDE SEQUENCE [LARGE SCALE GENOMIC DNA]</scope>
    <source>
        <strain evidence="19">UM2</strain>
    </source>
</reference>
<evidence type="ECO:0000256" key="10">
    <source>
        <dbReference type="ARBA" id="ARBA00023136"/>
    </source>
</evidence>
<dbReference type="InterPro" id="IPR010917">
    <property type="entry name" value="TonB_rcpt_CS"/>
</dbReference>
<dbReference type="GO" id="GO:0006826">
    <property type="term" value="P:iron ion transport"/>
    <property type="evidence" value="ECO:0007669"/>
    <property type="project" value="UniProtKB-KW"/>
</dbReference>
<sequence length="772" mass="83974">MRSTLAILVTGFCATSAHMALAQTAAPVGTAAASEVADDMSQGLGDIVVTAQRREQRLQDVPVTVNAISAQGLERQGITNTADLNAVVPGLNIAKSSTVVQPFLRGVGTASLVPGNDPSVPLYIDGVYHSAPAALFFSFNNIERVEVLKGPQGTLFGRNATGGLIQVITKDPTQELSGKFSLSYGNYRAVNATGYISGGTDTIAADLAVVYNNQSKGWGRNTFRAGDGGPIVVGGTTFTDRKVKRAAGYTDEFGIHSKIVMTPGDRTTVKLSGMYIDVDTNQNHYRHPLPGRLLPGPPGQNPYSFTGGFYDYDSDIEWFNRNHQYLFTAEAQHEADFATIKSISSYLKAKAEISVPSDGSPLISRASSFAHLRWKTFTQELQILSNKDWGPSWLEWIGGLYYLNSRAGYDPQEVTYGYRYDGTFNRYSFQTSDSLAAYGQATASLTSTTRLTLGLRYSKDRLSATQYQLGTSAVLGGGNANGAVTILVPKVRTTFDKITWRVALDQRLTPDVLLYASASRGYKTGAWNHGALCATVPPVGVACSNLVSPTRPEVLDAYEIGLKSDLFDKRLRFNISGYYYDYSDLQVQAVVGVPPISVLNNAASARMYGIDVETAFQFSRYLRISANGAYLDAKYKKYPNAVGFIPLTAAPYANSQILFDASGNRLPRAPKFTSTVSVDWTIPTGAGDVTLTGSWYYNNGFYWDPQERLKERAYSLVNGQIALKATDNLSLRIWGRNLLDKKYYSYQTATSAGDQGAPAAPRTYGLAVDFQF</sequence>
<comment type="subcellular location">
    <subcellularLocation>
        <location evidence="1 12">Cell outer membrane</location>
        <topology evidence="1 12">Multi-pass membrane protein</topology>
    </subcellularLocation>
</comment>
<dbReference type="Proteomes" id="UP000189818">
    <property type="component" value="Unassembled WGS sequence"/>
</dbReference>
<dbReference type="GO" id="GO:0009279">
    <property type="term" value="C:cell outer membrane"/>
    <property type="evidence" value="ECO:0007669"/>
    <property type="project" value="UniProtKB-SubCell"/>
</dbReference>
<accession>A0A1T5GBR5</accession>
<dbReference type="PROSITE" id="PS52016">
    <property type="entry name" value="TONB_DEPENDENT_REC_3"/>
    <property type="match status" value="1"/>
</dbReference>
<dbReference type="Gene3D" id="2.40.170.20">
    <property type="entry name" value="TonB-dependent receptor, beta-barrel domain"/>
    <property type="match status" value="1"/>
</dbReference>
<evidence type="ECO:0000256" key="11">
    <source>
        <dbReference type="ARBA" id="ARBA00023237"/>
    </source>
</evidence>
<dbReference type="EMBL" id="FUYM01000013">
    <property type="protein sequence ID" value="SKC05737.1"/>
    <property type="molecule type" value="Genomic_DNA"/>
</dbReference>
<keyword evidence="4" id="KW-0410">Iron transport</keyword>
<feature type="domain" description="TonB-dependent receptor-like beta-barrel" evidence="16">
    <location>
        <begin position="284"/>
        <end position="738"/>
    </location>
</feature>
<dbReference type="RefSeq" id="WP_079650424.1">
    <property type="nucleotide sequence ID" value="NZ_FUYM01000013.1"/>
</dbReference>
<dbReference type="STRING" id="439228.SAMN06295920_11368"/>
<evidence type="ECO:0000256" key="5">
    <source>
        <dbReference type="ARBA" id="ARBA00022692"/>
    </source>
</evidence>
<gene>
    <name evidence="18" type="ORF">SAMN06295920_11368</name>
</gene>
<evidence type="ECO:0000256" key="6">
    <source>
        <dbReference type="ARBA" id="ARBA00022729"/>
    </source>
</evidence>
<dbReference type="InterPro" id="IPR036942">
    <property type="entry name" value="Beta-barrel_TonB_sf"/>
</dbReference>
<keyword evidence="6 15" id="KW-0732">Signal</keyword>
<dbReference type="AlphaFoldDB" id="A0A1T5GBR5"/>
<feature type="domain" description="TonB-dependent receptor plug" evidence="17">
    <location>
        <begin position="58"/>
        <end position="163"/>
    </location>
</feature>
<keyword evidence="2 12" id="KW-0813">Transport</keyword>
<keyword evidence="7" id="KW-0408">Iron</keyword>
<evidence type="ECO:0000313" key="18">
    <source>
        <dbReference type="EMBL" id="SKC05737.1"/>
    </source>
</evidence>
<dbReference type="OrthoDB" id="7051185at2"/>
<protein>
    <submittedName>
        <fullName evidence="18">Iron complex outermembrane recepter protein</fullName>
    </submittedName>
</protein>
<evidence type="ECO:0000256" key="12">
    <source>
        <dbReference type="PROSITE-ProRule" id="PRU01360"/>
    </source>
</evidence>
<evidence type="ECO:0000256" key="1">
    <source>
        <dbReference type="ARBA" id="ARBA00004571"/>
    </source>
</evidence>
<evidence type="ECO:0000256" key="3">
    <source>
        <dbReference type="ARBA" id="ARBA00022452"/>
    </source>
</evidence>
<evidence type="ECO:0000259" key="17">
    <source>
        <dbReference type="Pfam" id="PF07715"/>
    </source>
</evidence>
<evidence type="ECO:0000256" key="7">
    <source>
        <dbReference type="ARBA" id="ARBA00023004"/>
    </source>
</evidence>
<keyword evidence="9 14" id="KW-0798">TonB box</keyword>
<evidence type="ECO:0000256" key="14">
    <source>
        <dbReference type="RuleBase" id="RU003357"/>
    </source>
</evidence>
<keyword evidence="8" id="KW-0406">Ion transport</keyword>
<keyword evidence="5 12" id="KW-0812">Transmembrane</keyword>
<keyword evidence="19" id="KW-1185">Reference proteome</keyword>
<keyword evidence="10 12" id="KW-0472">Membrane</keyword>
<dbReference type="Pfam" id="PF07715">
    <property type="entry name" value="Plug"/>
    <property type="match status" value="1"/>
</dbReference>
<dbReference type="PROSITE" id="PS01156">
    <property type="entry name" value="TONB_DEPENDENT_REC_2"/>
    <property type="match status" value="1"/>
</dbReference>
<evidence type="ECO:0000256" key="9">
    <source>
        <dbReference type="ARBA" id="ARBA00023077"/>
    </source>
</evidence>
<dbReference type="InterPro" id="IPR000531">
    <property type="entry name" value="Beta-barrel_TonB"/>
</dbReference>
<keyword evidence="3 12" id="KW-1134">Transmembrane beta strand</keyword>
<evidence type="ECO:0000256" key="13">
    <source>
        <dbReference type="PROSITE-ProRule" id="PRU10144"/>
    </source>
</evidence>
<dbReference type="CDD" id="cd01347">
    <property type="entry name" value="ligand_gated_channel"/>
    <property type="match status" value="1"/>
</dbReference>
<dbReference type="PANTHER" id="PTHR32552">
    <property type="entry name" value="FERRICHROME IRON RECEPTOR-RELATED"/>
    <property type="match status" value="1"/>
</dbReference>
<evidence type="ECO:0000313" key="19">
    <source>
        <dbReference type="Proteomes" id="UP000189818"/>
    </source>
</evidence>
<evidence type="ECO:0000256" key="15">
    <source>
        <dbReference type="SAM" id="SignalP"/>
    </source>
</evidence>
<organism evidence="18 19">
    <name type="scientific">Rhizorhabdus histidinilytica</name>
    <dbReference type="NCBI Taxonomy" id="439228"/>
    <lineage>
        <taxon>Bacteria</taxon>
        <taxon>Pseudomonadati</taxon>
        <taxon>Pseudomonadota</taxon>
        <taxon>Alphaproteobacteria</taxon>
        <taxon>Sphingomonadales</taxon>
        <taxon>Sphingomonadaceae</taxon>
        <taxon>Rhizorhabdus</taxon>
    </lineage>
</organism>
<comment type="similarity">
    <text evidence="12 14">Belongs to the TonB-dependent receptor family.</text>
</comment>
<name>A0A1T5GBR5_9SPHN</name>
<dbReference type="Pfam" id="PF00593">
    <property type="entry name" value="TonB_dep_Rec_b-barrel"/>
    <property type="match status" value="1"/>
</dbReference>
<feature type="chain" id="PRO_5012685086" evidence="15">
    <location>
        <begin position="23"/>
        <end position="772"/>
    </location>
</feature>
<feature type="signal peptide" evidence="15">
    <location>
        <begin position="1"/>
        <end position="22"/>
    </location>
</feature>
<dbReference type="InterPro" id="IPR012910">
    <property type="entry name" value="Plug_dom"/>
</dbReference>
<dbReference type="PANTHER" id="PTHR32552:SF81">
    <property type="entry name" value="TONB-DEPENDENT OUTER MEMBRANE RECEPTOR"/>
    <property type="match status" value="1"/>
</dbReference>
<evidence type="ECO:0000256" key="8">
    <source>
        <dbReference type="ARBA" id="ARBA00023065"/>
    </source>
</evidence>
<keyword evidence="11 12" id="KW-0998">Cell outer membrane</keyword>
<feature type="short sequence motif" description="TonB C-terminal box" evidence="13">
    <location>
        <begin position="755"/>
        <end position="772"/>
    </location>
</feature>
<evidence type="ECO:0000256" key="4">
    <source>
        <dbReference type="ARBA" id="ARBA00022496"/>
    </source>
</evidence>
<evidence type="ECO:0000256" key="2">
    <source>
        <dbReference type="ARBA" id="ARBA00022448"/>
    </source>
</evidence>